<keyword evidence="5" id="KW-1185">Reference proteome</keyword>
<dbReference type="PANTHER" id="PTHR33026">
    <property type="entry name" value="OS06G0360600 PROTEIN"/>
    <property type="match status" value="1"/>
</dbReference>
<accession>A0AAD8U6X5</accession>
<evidence type="ECO:0000313" key="4">
    <source>
        <dbReference type="EMBL" id="KAK1699008.1"/>
    </source>
</evidence>
<dbReference type="AlphaFoldDB" id="A0AAD8U6X5"/>
<comment type="caution">
    <text evidence="4">The sequence shown here is derived from an EMBL/GenBank/DDBJ whole genome shotgun (WGS) entry which is preliminary data.</text>
</comment>
<sequence>MATADLGSAEWKRSKISAQDINLLKKMGFTKKENSLRFPKEESYPMPPIEYWVSFVDHLIRGLSPPIHEFLRGLLFVYGLQLHQLTPNSILHVSIFITLCECFLRVQPNWALWKRIFCLRRNGSHNVAYNIGGVVICVCSDVEYLDVKFPNSVQGWRKKWLYVHEESSDSVEDNIAPFDGEAKILRRRSWDAEATEAEKLAKEALMTRLHELQNTRGKEMSGIEITAYFLRIRVQPLQARKNPLWKYAGEEDVDSLSKDLPLKDFEKLIRKISSLNKKDPIPSSCRITPYSGANPLPEDHPVLASLPPLPEGGEVEDRTVVDDDNQGTSRPESEVAGSHKSAASSEKEAESEATASTHSLPPAVSPRNKRKRDEVEDSGTSKAEEAGPSDRKAAFNPYDDALPLIKEFIRYGAQFVGYRDQASKAEENLAESNKRADALAQKLEQSEKARKKAEADAKKAKADAAGVEDLRKRLHDAEVALSDKVTEQAAREKEILSRLQSQSRRFVRRTHQEYEVEDPEGDELIDALSLLEIHGDEAREVIADVEAGLSRLCPYFFPKKEEPDTFTALAKNFNVPEDLGLKLRQEGLKIGVEGTIALIADSQQNVDWTKVGDIGEMETKKWQSLIRATKPPSKPILAFLGVKPTPAPSASKPEVK</sequence>
<dbReference type="PANTHER" id="PTHR33026:SF7">
    <property type="entry name" value="OS03G0100275 PROTEIN"/>
    <property type="match status" value="1"/>
</dbReference>
<keyword evidence="1" id="KW-0175">Coiled coil</keyword>
<evidence type="ECO:0000256" key="1">
    <source>
        <dbReference type="SAM" id="Coils"/>
    </source>
</evidence>
<proteinExistence type="predicted"/>
<dbReference type="InterPro" id="IPR007321">
    <property type="entry name" value="Transposase_28"/>
</dbReference>
<name>A0AAD8U6X5_LOLMU</name>
<dbReference type="EMBL" id="JAUUTY010000001">
    <property type="protein sequence ID" value="KAK1699008.1"/>
    <property type="molecule type" value="Genomic_DNA"/>
</dbReference>
<organism evidence="4 5">
    <name type="scientific">Lolium multiflorum</name>
    <name type="common">Italian ryegrass</name>
    <name type="synonym">Lolium perenne subsp. multiflorum</name>
    <dbReference type="NCBI Taxonomy" id="4521"/>
    <lineage>
        <taxon>Eukaryota</taxon>
        <taxon>Viridiplantae</taxon>
        <taxon>Streptophyta</taxon>
        <taxon>Embryophyta</taxon>
        <taxon>Tracheophyta</taxon>
        <taxon>Spermatophyta</taxon>
        <taxon>Magnoliopsida</taxon>
        <taxon>Liliopsida</taxon>
        <taxon>Poales</taxon>
        <taxon>Poaceae</taxon>
        <taxon>BOP clade</taxon>
        <taxon>Pooideae</taxon>
        <taxon>Poodae</taxon>
        <taxon>Poeae</taxon>
        <taxon>Poeae Chloroplast Group 2 (Poeae type)</taxon>
        <taxon>Loliodinae</taxon>
        <taxon>Loliinae</taxon>
        <taxon>Lolium</taxon>
    </lineage>
</organism>
<evidence type="ECO:0000256" key="2">
    <source>
        <dbReference type="SAM" id="MobiDB-lite"/>
    </source>
</evidence>
<protein>
    <recommendedName>
        <fullName evidence="3">Transposase (putative) gypsy type domain-containing protein</fullName>
    </recommendedName>
</protein>
<feature type="coiled-coil region" evidence="1">
    <location>
        <begin position="415"/>
        <end position="487"/>
    </location>
</feature>
<dbReference type="Proteomes" id="UP001231189">
    <property type="component" value="Unassembled WGS sequence"/>
</dbReference>
<reference evidence="4" key="1">
    <citation type="submission" date="2023-07" db="EMBL/GenBank/DDBJ databases">
        <title>A chromosome-level genome assembly of Lolium multiflorum.</title>
        <authorList>
            <person name="Chen Y."/>
            <person name="Copetti D."/>
            <person name="Kolliker R."/>
            <person name="Studer B."/>
        </authorList>
    </citation>
    <scope>NUCLEOTIDE SEQUENCE</scope>
    <source>
        <strain evidence="4">02402/16</strain>
        <tissue evidence="4">Leaf</tissue>
    </source>
</reference>
<gene>
    <name evidence="4" type="ORF">QYE76_015705</name>
</gene>
<evidence type="ECO:0000259" key="3">
    <source>
        <dbReference type="Pfam" id="PF04195"/>
    </source>
</evidence>
<dbReference type="Pfam" id="PF04195">
    <property type="entry name" value="Transposase_28"/>
    <property type="match status" value="1"/>
</dbReference>
<feature type="compositionally biased region" description="Basic and acidic residues" evidence="2">
    <location>
        <begin position="382"/>
        <end position="393"/>
    </location>
</feature>
<feature type="domain" description="Transposase (putative) gypsy type" evidence="3">
    <location>
        <begin position="54"/>
        <end position="120"/>
    </location>
</feature>
<evidence type="ECO:0000313" key="5">
    <source>
        <dbReference type="Proteomes" id="UP001231189"/>
    </source>
</evidence>
<feature type="region of interest" description="Disordered" evidence="2">
    <location>
        <begin position="280"/>
        <end position="396"/>
    </location>
</feature>